<feature type="signal peptide" evidence="1">
    <location>
        <begin position="1"/>
        <end position="21"/>
    </location>
</feature>
<dbReference type="AlphaFoldDB" id="A0A1G7ARX5"/>
<feature type="chain" id="PRO_5011511931" evidence="1">
    <location>
        <begin position="22"/>
        <end position="201"/>
    </location>
</feature>
<evidence type="ECO:0000313" key="3">
    <source>
        <dbReference type="EMBL" id="SDE17482.1"/>
    </source>
</evidence>
<keyword evidence="4" id="KW-1185">Reference proteome</keyword>
<dbReference type="PROSITE" id="PS51257">
    <property type="entry name" value="PROKAR_LIPOPROTEIN"/>
    <property type="match status" value="1"/>
</dbReference>
<dbReference type="InterPro" id="IPR012347">
    <property type="entry name" value="Ferritin-like"/>
</dbReference>
<dbReference type="STRING" id="1391627.SAMN05216464_104226"/>
<dbReference type="RefSeq" id="WP_091149356.1">
    <property type="nucleotide sequence ID" value="NZ_FNAI01000004.1"/>
</dbReference>
<evidence type="ECO:0000313" key="4">
    <source>
        <dbReference type="Proteomes" id="UP000199072"/>
    </source>
</evidence>
<dbReference type="EMBL" id="FNAI01000004">
    <property type="protein sequence ID" value="SDE17482.1"/>
    <property type="molecule type" value="Genomic_DNA"/>
</dbReference>
<organism evidence="3 4">
    <name type="scientific">Mucilaginibacter pineti</name>
    <dbReference type="NCBI Taxonomy" id="1391627"/>
    <lineage>
        <taxon>Bacteria</taxon>
        <taxon>Pseudomonadati</taxon>
        <taxon>Bacteroidota</taxon>
        <taxon>Sphingobacteriia</taxon>
        <taxon>Sphingobacteriales</taxon>
        <taxon>Sphingobacteriaceae</taxon>
        <taxon>Mucilaginibacter</taxon>
    </lineage>
</organism>
<reference evidence="3 4" key="1">
    <citation type="submission" date="2016-10" db="EMBL/GenBank/DDBJ databases">
        <authorList>
            <person name="de Groot N.N."/>
        </authorList>
    </citation>
    <scope>NUCLEOTIDE SEQUENCE [LARGE SCALE GENOMIC DNA]</scope>
    <source>
        <strain evidence="3 4">47C3B</strain>
    </source>
</reference>
<evidence type="ECO:0000259" key="2">
    <source>
        <dbReference type="Pfam" id="PF13628"/>
    </source>
</evidence>
<accession>A0A1G7ARX5</accession>
<dbReference type="PANTHER" id="PTHR38593">
    <property type="entry name" value="BLR2558 PROTEIN"/>
    <property type="match status" value="1"/>
</dbReference>
<proteinExistence type="predicted"/>
<evidence type="ECO:0000256" key="1">
    <source>
        <dbReference type="SAM" id="SignalP"/>
    </source>
</evidence>
<dbReference type="Gene3D" id="1.20.1260.10">
    <property type="match status" value="1"/>
</dbReference>
<dbReference type="Pfam" id="PF13628">
    <property type="entry name" value="DUF4142"/>
    <property type="match status" value="1"/>
</dbReference>
<keyword evidence="1" id="KW-0732">Signal</keyword>
<dbReference type="Proteomes" id="UP000199072">
    <property type="component" value="Unassembled WGS sequence"/>
</dbReference>
<dbReference type="PANTHER" id="PTHR38593:SF1">
    <property type="entry name" value="BLR2558 PROTEIN"/>
    <property type="match status" value="1"/>
</dbReference>
<sequence length="201" mass="21104">MKKLSLIAMMAIAALSFQACKGGGKSGSTDSTGAVKDTADSVNKVKDTTTTGVTGIAVDKDDAKFATSAANGGMAEVAVGELASQKAINAKVKEFAAMMVTDHGKANAELMEIAKKKNITLPTEPDTDHQKMKADLAAKSASDFDKAYVDAMVDGHKKTISMFEDFVKNGKDADLKAFAEKTLPTIKGHLAEIEAIKKGMK</sequence>
<gene>
    <name evidence="3" type="ORF">SAMN05216464_104226</name>
</gene>
<name>A0A1G7ARX5_9SPHI</name>
<dbReference type="InterPro" id="IPR025419">
    <property type="entry name" value="DUF4142"/>
</dbReference>
<dbReference type="OrthoDB" id="883203at2"/>
<feature type="domain" description="DUF4142" evidence="2">
    <location>
        <begin position="61"/>
        <end position="196"/>
    </location>
</feature>
<protein>
    <submittedName>
        <fullName evidence="3">Putative membrane protein</fullName>
    </submittedName>
</protein>